<accession>M1VCX1</accession>
<dbReference type="Pfam" id="PF07209">
    <property type="entry name" value="DUF1415"/>
    <property type="match status" value="1"/>
</dbReference>
<dbReference type="OMA" id="CPFAERE"/>
<evidence type="ECO:0000313" key="2">
    <source>
        <dbReference type="Proteomes" id="UP000007014"/>
    </source>
</evidence>
<evidence type="ECO:0008006" key="3">
    <source>
        <dbReference type="Google" id="ProtNLM"/>
    </source>
</evidence>
<reference evidence="1 2" key="1">
    <citation type="journal article" date="2004" name="Nature">
        <title>Genome sequence of the ultrasmall unicellular red alga Cyanidioschyzon merolae 10D.</title>
        <authorList>
            <person name="Matsuzaki M."/>
            <person name="Misumi O."/>
            <person name="Shin-i T."/>
            <person name="Maruyama S."/>
            <person name="Takahara M."/>
            <person name="Miyagishima S."/>
            <person name="Mori T."/>
            <person name="Nishida K."/>
            <person name="Yagisawa F."/>
            <person name="Nishida K."/>
            <person name="Yoshida Y."/>
            <person name="Nishimura Y."/>
            <person name="Nakao S."/>
            <person name="Kobayashi T."/>
            <person name="Momoyama Y."/>
            <person name="Higashiyama T."/>
            <person name="Minoda A."/>
            <person name="Sano M."/>
            <person name="Nomoto H."/>
            <person name="Oishi K."/>
            <person name="Hayashi H."/>
            <person name="Ohta F."/>
            <person name="Nishizaka S."/>
            <person name="Haga S."/>
            <person name="Miura S."/>
            <person name="Morishita T."/>
            <person name="Kabeya Y."/>
            <person name="Terasawa K."/>
            <person name="Suzuki Y."/>
            <person name="Ishii Y."/>
            <person name="Asakawa S."/>
            <person name="Takano H."/>
            <person name="Ohta N."/>
            <person name="Kuroiwa H."/>
            <person name="Tanaka K."/>
            <person name="Shimizu N."/>
            <person name="Sugano S."/>
            <person name="Sato N."/>
            <person name="Nozaki H."/>
            <person name="Ogasawara N."/>
            <person name="Kohara Y."/>
            <person name="Kuroiwa T."/>
        </authorList>
    </citation>
    <scope>NUCLEOTIDE SEQUENCE [LARGE SCALE GENOMIC DNA]</scope>
    <source>
        <strain evidence="1 2">10D</strain>
    </source>
</reference>
<reference evidence="1 2" key="2">
    <citation type="journal article" date="2007" name="BMC Biol.">
        <title>A 100%-complete sequence reveals unusually simple genomic features in the hot-spring red alga Cyanidioschyzon merolae.</title>
        <authorList>
            <person name="Nozaki H."/>
            <person name="Takano H."/>
            <person name="Misumi O."/>
            <person name="Terasawa K."/>
            <person name="Matsuzaki M."/>
            <person name="Maruyama S."/>
            <person name="Nishida K."/>
            <person name="Yagisawa F."/>
            <person name="Yoshida Y."/>
            <person name="Fujiwara T."/>
            <person name="Takio S."/>
            <person name="Tamura K."/>
            <person name="Chung S.J."/>
            <person name="Nakamura S."/>
            <person name="Kuroiwa H."/>
            <person name="Tanaka K."/>
            <person name="Sato N."/>
            <person name="Kuroiwa T."/>
        </authorList>
    </citation>
    <scope>NUCLEOTIDE SEQUENCE [LARGE SCALE GENOMIC DNA]</scope>
    <source>
        <strain evidence="1 2">10D</strain>
    </source>
</reference>
<organism evidence="1 2">
    <name type="scientific">Cyanidioschyzon merolae (strain NIES-3377 / 10D)</name>
    <name type="common">Unicellular red alga</name>
    <dbReference type="NCBI Taxonomy" id="280699"/>
    <lineage>
        <taxon>Eukaryota</taxon>
        <taxon>Rhodophyta</taxon>
        <taxon>Bangiophyceae</taxon>
        <taxon>Cyanidiales</taxon>
        <taxon>Cyanidiaceae</taxon>
        <taxon>Cyanidioschyzon</taxon>
    </lineage>
</organism>
<evidence type="ECO:0000313" key="1">
    <source>
        <dbReference type="EMBL" id="BAM83409.1"/>
    </source>
</evidence>
<name>M1VCX1_CYAM1</name>
<dbReference type="OrthoDB" id="5376at2759"/>
<dbReference type="HOGENOM" id="CLU_1099859_0_0_1"/>
<dbReference type="InterPro" id="IPR009858">
    <property type="entry name" value="DUF1415"/>
</dbReference>
<dbReference type="RefSeq" id="XP_005539445.1">
    <property type="nucleotide sequence ID" value="XM_005539388.1"/>
</dbReference>
<protein>
    <recommendedName>
        <fullName evidence="3">DUF1415 domain-containing protein</fullName>
    </recommendedName>
</protein>
<dbReference type="KEGG" id="cme:CYME_CMT480C"/>
<proteinExistence type="predicted"/>
<dbReference type="GeneID" id="16998071"/>
<keyword evidence="2" id="KW-1185">Reference proteome</keyword>
<dbReference type="AlphaFoldDB" id="M1VCX1"/>
<dbReference type="EMBL" id="AP006502">
    <property type="protein sequence ID" value="BAM83409.1"/>
    <property type="molecule type" value="Genomic_DNA"/>
</dbReference>
<dbReference type="Proteomes" id="UP000007014">
    <property type="component" value="Chromosome 20"/>
</dbReference>
<sequence>MHSSGEYTRERLGFLSAINVAQPLVNGCRTGRRVCYSRSRWNLATTKRAAKVMIESQSSLPVDVPHCEALTRRWVRDFVLALQLCPYARAPFLANQVRIAVDGATSIQQVERALEREAQVLQHAPEEALATTLLVLPNFHPRDFERFYASTLLLERRWEARGLSDSFVLVFFHPMHMYAKHGAPANGCIPVDQLDYERRAPLPTINLLRDDQVDAAVASGKSTEMLEHNAAHLSTIPLEALEIRFRCLYKTDA</sequence>
<gene>
    <name evidence="1" type="ORF">CYME_CMT480C</name>
</gene>
<dbReference type="eggNOG" id="ENOG502S8QH">
    <property type="taxonomic scope" value="Eukaryota"/>
</dbReference>
<dbReference type="Gramene" id="CMT480CT">
    <property type="protein sequence ID" value="CMT480CT"/>
    <property type="gene ID" value="CMT480C"/>
</dbReference>